<dbReference type="EMBL" id="BMPI01000016">
    <property type="protein sequence ID" value="GGM32682.1"/>
    <property type="molecule type" value="Genomic_DNA"/>
</dbReference>
<evidence type="ECO:0000256" key="10">
    <source>
        <dbReference type="ARBA" id="ARBA00023014"/>
    </source>
</evidence>
<dbReference type="InterPro" id="IPR017896">
    <property type="entry name" value="4Fe4S_Fe-S-bd"/>
</dbReference>
<feature type="domain" description="4Fe-4S ferredoxin-type" evidence="13">
    <location>
        <begin position="31"/>
        <end position="60"/>
    </location>
</feature>
<evidence type="ECO:0000256" key="5">
    <source>
        <dbReference type="ARBA" id="ARBA00022485"/>
    </source>
</evidence>
<evidence type="ECO:0000313" key="15">
    <source>
        <dbReference type="Proteomes" id="UP000642070"/>
    </source>
</evidence>
<evidence type="ECO:0000259" key="13">
    <source>
        <dbReference type="PROSITE" id="PS51379"/>
    </source>
</evidence>
<keyword evidence="9 12" id="KW-0408">Iron</keyword>
<dbReference type="AlphaFoldDB" id="A0A917TQ16"/>
<proteinExistence type="predicted"/>
<evidence type="ECO:0000256" key="11">
    <source>
        <dbReference type="ARBA" id="ARBA00023291"/>
    </source>
</evidence>
<evidence type="ECO:0000256" key="2">
    <source>
        <dbReference type="ARBA" id="ARBA00003532"/>
    </source>
</evidence>
<name>A0A917TQ16_9ACTN</name>
<evidence type="ECO:0000256" key="4">
    <source>
        <dbReference type="ARBA" id="ARBA00022448"/>
    </source>
</evidence>
<dbReference type="PANTHER" id="PTHR42859:SF2">
    <property type="entry name" value="FERREDOXIN"/>
    <property type="match status" value="1"/>
</dbReference>
<comment type="cofactor">
    <cofactor evidence="12">
        <name>[3Fe-4S] cluster</name>
        <dbReference type="ChEBI" id="CHEBI:21137"/>
    </cofactor>
    <text evidence="12">Binds 1 [3Fe-4S] cluster.</text>
</comment>
<reference evidence="14" key="2">
    <citation type="submission" date="2020-09" db="EMBL/GenBank/DDBJ databases">
        <authorList>
            <person name="Sun Q."/>
            <person name="Ohkuma M."/>
        </authorList>
    </citation>
    <scope>NUCLEOTIDE SEQUENCE</scope>
    <source>
        <strain evidence="14">JCM 19831</strain>
    </source>
</reference>
<dbReference type="InterPro" id="IPR050294">
    <property type="entry name" value="RnfB_subfamily"/>
</dbReference>
<keyword evidence="11 12" id="KW-0003">3Fe-4S</keyword>
<evidence type="ECO:0000256" key="12">
    <source>
        <dbReference type="RuleBase" id="RU365098"/>
    </source>
</evidence>
<dbReference type="PRINTS" id="PR00354">
    <property type="entry name" value="7FE8SFRDOXIN"/>
</dbReference>
<evidence type="ECO:0000256" key="9">
    <source>
        <dbReference type="ARBA" id="ARBA00023004"/>
    </source>
</evidence>
<dbReference type="Gene3D" id="3.30.70.20">
    <property type="match status" value="1"/>
</dbReference>
<dbReference type="GO" id="GO:0051539">
    <property type="term" value="F:4 iron, 4 sulfur cluster binding"/>
    <property type="evidence" value="ECO:0007669"/>
    <property type="project" value="UniProtKB-UniRule"/>
</dbReference>
<sequence length="108" mass="11975">MTYIIAEPCVDLLDKACIEECPVDCIYEGNRMLYIHPDECVDCGACEPVCPVEAIFYEDDVPEKWKDFVGANYTFFDELGSPGGASKVGKVEKDAPFVAALPPQEHDH</sequence>
<dbReference type="SUPFAM" id="SSF54862">
    <property type="entry name" value="4Fe-4S ferredoxins"/>
    <property type="match status" value="1"/>
</dbReference>
<keyword evidence="15" id="KW-1185">Reference proteome</keyword>
<keyword evidence="10 12" id="KW-0411">Iron-sulfur</keyword>
<keyword evidence="4 12" id="KW-0813">Transport</keyword>
<dbReference type="PANTHER" id="PTHR42859">
    <property type="entry name" value="OXIDOREDUCTASE"/>
    <property type="match status" value="1"/>
</dbReference>
<comment type="caution">
    <text evidence="14">The sequence shown here is derived from an EMBL/GenBank/DDBJ whole genome shotgun (WGS) entry which is preliminary data.</text>
</comment>
<evidence type="ECO:0000313" key="14">
    <source>
        <dbReference type="EMBL" id="GGM32682.1"/>
    </source>
</evidence>
<dbReference type="InterPro" id="IPR017900">
    <property type="entry name" value="4Fe4S_Fe_S_CS"/>
</dbReference>
<evidence type="ECO:0000256" key="8">
    <source>
        <dbReference type="ARBA" id="ARBA00022982"/>
    </source>
</evidence>
<dbReference type="Proteomes" id="UP000642070">
    <property type="component" value="Unassembled WGS sequence"/>
</dbReference>
<dbReference type="GO" id="GO:0046872">
    <property type="term" value="F:metal ion binding"/>
    <property type="evidence" value="ECO:0007669"/>
    <property type="project" value="UniProtKB-UniRule"/>
</dbReference>
<evidence type="ECO:0000256" key="6">
    <source>
        <dbReference type="ARBA" id="ARBA00022723"/>
    </source>
</evidence>
<dbReference type="RefSeq" id="WP_229835423.1">
    <property type="nucleotide sequence ID" value="NZ_BMPI01000016.1"/>
</dbReference>
<comment type="function">
    <text evidence="2 12">Ferredoxins are iron-sulfur proteins that transfer electrons in a wide variety of metabolic reactions.</text>
</comment>
<keyword evidence="7" id="KW-0677">Repeat</keyword>
<dbReference type="PROSITE" id="PS00198">
    <property type="entry name" value="4FE4S_FER_1"/>
    <property type="match status" value="1"/>
</dbReference>
<dbReference type="Pfam" id="PF00037">
    <property type="entry name" value="Fer4"/>
    <property type="match status" value="1"/>
</dbReference>
<protein>
    <recommendedName>
        <fullName evidence="3 12">Ferredoxin</fullName>
    </recommendedName>
</protein>
<dbReference type="PROSITE" id="PS51379">
    <property type="entry name" value="4FE4S_FER_2"/>
    <property type="match status" value="1"/>
</dbReference>
<gene>
    <name evidence="14" type="ORF">GCM10007977_037590</name>
</gene>
<dbReference type="GO" id="GO:0051538">
    <property type="term" value="F:3 iron, 4 sulfur cluster binding"/>
    <property type="evidence" value="ECO:0007669"/>
    <property type="project" value="UniProtKB-UniRule"/>
</dbReference>
<organism evidence="14 15">
    <name type="scientific">Dactylosporangium sucinum</name>
    <dbReference type="NCBI Taxonomy" id="1424081"/>
    <lineage>
        <taxon>Bacteria</taxon>
        <taxon>Bacillati</taxon>
        <taxon>Actinomycetota</taxon>
        <taxon>Actinomycetes</taxon>
        <taxon>Micromonosporales</taxon>
        <taxon>Micromonosporaceae</taxon>
        <taxon>Dactylosporangium</taxon>
    </lineage>
</organism>
<keyword evidence="6 12" id="KW-0479">Metal-binding</keyword>
<evidence type="ECO:0000256" key="7">
    <source>
        <dbReference type="ARBA" id="ARBA00022737"/>
    </source>
</evidence>
<dbReference type="GO" id="GO:0009055">
    <property type="term" value="F:electron transfer activity"/>
    <property type="evidence" value="ECO:0007669"/>
    <property type="project" value="UniProtKB-UniRule"/>
</dbReference>
<reference evidence="14" key="1">
    <citation type="journal article" date="2014" name="Int. J. Syst. Evol. Microbiol.">
        <title>Complete genome sequence of Corynebacterium casei LMG S-19264T (=DSM 44701T), isolated from a smear-ripened cheese.</title>
        <authorList>
            <consortium name="US DOE Joint Genome Institute (JGI-PGF)"/>
            <person name="Walter F."/>
            <person name="Albersmeier A."/>
            <person name="Kalinowski J."/>
            <person name="Ruckert C."/>
        </authorList>
    </citation>
    <scope>NUCLEOTIDE SEQUENCE</scope>
    <source>
        <strain evidence="14">JCM 19831</strain>
    </source>
</reference>
<keyword evidence="8 12" id="KW-0249">Electron transport</keyword>
<dbReference type="InterPro" id="IPR054830">
    <property type="entry name" value="FdxA_Actino"/>
</dbReference>
<dbReference type="NCBIfam" id="NF045480">
    <property type="entry name" value="FdxA_Actino"/>
    <property type="match status" value="1"/>
</dbReference>
<evidence type="ECO:0000256" key="3">
    <source>
        <dbReference type="ARBA" id="ARBA00013529"/>
    </source>
</evidence>
<comment type="cofactor">
    <cofactor evidence="1 12">
        <name>[4Fe-4S] cluster</name>
        <dbReference type="ChEBI" id="CHEBI:49883"/>
    </cofactor>
</comment>
<evidence type="ECO:0000256" key="1">
    <source>
        <dbReference type="ARBA" id="ARBA00001966"/>
    </source>
</evidence>
<keyword evidence="5 12" id="KW-0004">4Fe-4S</keyword>
<accession>A0A917TQ16</accession>
<dbReference type="InterPro" id="IPR000813">
    <property type="entry name" value="7Fe_ferredoxin"/>
</dbReference>